<proteinExistence type="predicted"/>
<dbReference type="RefSeq" id="WP_350015590.1">
    <property type="nucleotide sequence ID" value="NZ_CP157948.1"/>
</dbReference>
<dbReference type="SUPFAM" id="SSF143422">
    <property type="entry name" value="Transposase IS200-like"/>
    <property type="match status" value="1"/>
</dbReference>
<dbReference type="InterPro" id="IPR002686">
    <property type="entry name" value="Transposase_17"/>
</dbReference>
<dbReference type="PANTHER" id="PTHR34322">
    <property type="entry name" value="TRANSPOSASE, Y1_TNP DOMAIN-CONTAINING"/>
    <property type="match status" value="1"/>
</dbReference>
<dbReference type="AlphaFoldDB" id="A0AAU7QHI3"/>
<dbReference type="InterPro" id="IPR036515">
    <property type="entry name" value="Transposase_17_sf"/>
</dbReference>
<dbReference type="Pfam" id="PF01797">
    <property type="entry name" value="Y1_Tnp"/>
    <property type="match status" value="1"/>
</dbReference>
<organism evidence="2">
    <name type="scientific">Rhodanobacter sp. IGA1.0</name>
    <dbReference type="NCBI Taxonomy" id="3158582"/>
    <lineage>
        <taxon>Bacteria</taxon>
        <taxon>Pseudomonadati</taxon>
        <taxon>Pseudomonadota</taxon>
        <taxon>Gammaproteobacteria</taxon>
        <taxon>Lysobacterales</taxon>
        <taxon>Rhodanobacteraceae</taxon>
        <taxon>Rhodanobacter</taxon>
    </lineage>
</organism>
<dbReference type="PANTHER" id="PTHR34322:SF2">
    <property type="entry name" value="TRANSPOSASE IS200-LIKE DOMAIN-CONTAINING PROTEIN"/>
    <property type="match status" value="1"/>
</dbReference>
<gene>
    <name evidence="2" type="ORF">ABNK63_10580</name>
</gene>
<evidence type="ECO:0000313" key="2">
    <source>
        <dbReference type="EMBL" id="XBS88849.1"/>
    </source>
</evidence>
<dbReference type="GO" id="GO:0003677">
    <property type="term" value="F:DNA binding"/>
    <property type="evidence" value="ECO:0007669"/>
    <property type="project" value="InterPro"/>
</dbReference>
<dbReference type="SMART" id="SM01321">
    <property type="entry name" value="Y1_Tnp"/>
    <property type="match status" value="1"/>
</dbReference>
<evidence type="ECO:0000259" key="1">
    <source>
        <dbReference type="SMART" id="SM01321"/>
    </source>
</evidence>
<feature type="domain" description="Transposase IS200-like" evidence="1">
    <location>
        <begin position="9"/>
        <end position="124"/>
    </location>
</feature>
<name>A0AAU7QHI3_9GAMM</name>
<accession>A0AAU7QHI3</accession>
<dbReference type="GO" id="GO:0004803">
    <property type="term" value="F:transposase activity"/>
    <property type="evidence" value="ECO:0007669"/>
    <property type="project" value="InterPro"/>
</dbReference>
<sequence>MPRLPRLELKGVPLHVTQRGINKGAIFLDADDRYHFRRLLRRAFRDHGIALHAFVLMDNHFHLLVTPDVVGTLSHAMGWIGQSYVQAFNLRHSRCGALWQGRFKSCLVQSERYLLTVMRYIELNPVRAAMVGAPQDYRWSSVHTHLARARDPLITPHPLYLAMGRDPSERADAYQQWLDAGIAPDDLKHLRTYASQERALGDERFQRMVETTLGRPAVCRPRGRPPRTSSQEDI</sequence>
<dbReference type="EMBL" id="CP157948">
    <property type="protein sequence ID" value="XBS88849.1"/>
    <property type="molecule type" value="Genomic_DNA"/>
</dbReference>
<dbReference type="Gene3D" id="3.30.70.1290">
    <property type="entry name" value="Transposase IS200-like"/>
    <property type="match status" value="1"/>
</dbReference>
<protein>
    <submittedName>
        <fullName evidence="2">Transposase</fullName>
    </submittedName>
</protein>
<dbReference type="GO" id="GO:0006313">
    <property type="term" value="P:DNA transposition"/>
    <property type="evidence" value="ECO:0007669"/>
    <property type="project" value="InterPro"/>
</dbReference>
<reference evidence="2" key="1">
    <citation type="submission" date="2024-06" db="EMBL/GenBank/DDBJ databases">
        <authorList>
            <person name="Sun Y."/>
        </authorList>
    </citation>
    <scope>NUCLEOTIDE SEQUENCE</scope>
    <source>
        <strain evidence="2">IGA1.0</strain>
    </source>
</reference>